<evidence type="ECO:0000259" key="1">
    <source>
        <dbReference type="PROSITE" id="PS51186"/>
    </source>
</evidence>
<dbReference type="AlphaFoldDB" id="K1RU10"/>
<dbReference type="EMBL" id="AJWZ01010989">
    <property type="protein sequence ID" value="EKC46884.1"/>
    <property type="molecule type" value="Genomic_DNA"/>
</dbReference>
<dbReference type="InterPro" id="IPR000182">
    <property type="entry name" value="GNAT_dom"/>
</dbReference>
<proteinExistence type="predicted"/>
<gene>
    <name evidence="2" type="ORF">OBE_16016</name>
</gene>
<feature type="domain" description="N-acetyltransferase" evidence="1">
    <location>
        <begin position="4"/>
        <end position="146"/>
    </location>
</feature>
<dbReference type="Gene3D" id="3.40.630.30">
    <property type="match status" value="1"/>
</dbReference>
<keyword evidence="2" id="KW-0808">Transferase</keyword>
<dbReference type="CDD" id="cd04301">
    <property type="entry name" value="NAT_SF"/>
    <property type="match status" value="1"/>
</dbReference>
<organism evidence="2">
    <name type="scientific">human gut metagenome</name>
    <dbReference type="NCBI Taxonomy" id="408170"/>
    <lineage>
        <taxon>unclassified sequences</taxon>
        <taxon>metagenomes</taxon>
        <taxon>organismal metagenomes</taxon>
    </lineage>
</organism>
<dbReference type="InterPro" id="IPR016181">
    <property type="entry name" value="Acyl_CoA_acyltransferase"/>
</dbReference>
<dbReference type="PROSITE" id="PS51186">
    <property type="entry name" value="GNAT"/>
    <property type="match status" value="1"/>
</dbReference>
<name>K1RU10_9ZZZZ</name>
<dbReference type="Pfam" id="PF00583">
    <property type="entry name" value="Acetyltransf_1"/>
    <property type="match status" value="1"/>
</dbReference>
<dbReference type="SUPFAM" id="SSF55729">
    <property type="entry name" value="Acyl-CoA N-acyltransferases (Nat)"/>
    <property type="match status" value="1"/>
</dbReference>
<protein>
    <submittedName>
        <fullName evidence="2">Protein containing GCN5-related N-acetyltransferase domain protein</fullName>
    </submittedName>
</protein>
<reference evidence="2" key="1">
    <citation type="journal article" date="2013" name="Environ. Microbiol.">
        <title>Microbiota from the distal guts of lean and obese adolescents exhibit partial functional redundancy besides clear differences in community structure.</title>
        <authorList>
            <person name="Ferrer M."/>
            <person name="Ruiz A."/>
            <person name="Lanza F."/>
            <person name="Haange S.B."/>
            <person name="Oberbach A."/>
            <person name="Till H."/>
            <person name="Bargiela R."/>
            <person name="Campoy C."/>
            <person name="Segura M.T."/>
            <person name="Richter M."/>
            <person name="von Bergen M."/>
            <person name="Seifert J."/>
            <person name="Suarez A."/>
        </authorList>
    </citation>
    <scope>NUCLEOTIDE SEQUENCE</scope>
</reference>
<evidence type="ECO:0000313" key="2">
    <source>
        <dbReference type="EMBL" id="EKC46884.1"/>
    </source>
</evidence>
<dbReference type="GO" id="GO:0016747">
    <property type="term" value="F:acyltransferase activity, transferring groups other than amino-acyl groups"/>
    <property type="evidence" value="ECO:0007669"/>
    <property type="project" value="InterPro"/>
</dbReference>
<accession>K1RU10</accession>
<sequence>MEKIEVKLEKDNNDFFREWIIKEWQHHNTVDPIYQLRIIKPEELKFKENEEYYKILYNNKMVGFIGIKNYEKEIYLYRFFIDEKYRNNGIGTIALNEIIELAKFENKDLSLEVIGENIARDLYERLGFKTHYRRMILKINDDIYEN</sequence>
<comment type="caution">
    <text evidence="2">The sequence shown here is derived from an EMBL/GenBank/DDBJ whole genome shotgun (WGS) entry which is preliminary data.</text>
</comment>